<organism evidence="5 6">
    <name type="scientific">Capsicum baccatum</name>
    <name type="common">Peruvian pepper</name>
    <dbReference type="NCBI Taxonomy" id="33114"/>
    <lineage>
        <taxon>Eukaryota</taxon>
        <taxon>Viridiplantae</taxon>
        <taxon>Streptophyta</taxon>
        <taxon>Embryophyta</taxon>
        <taxon>Tracheophyta</taxon>
        <taxon>Spermatophyta</taxon>
        <taxon>Magnoliopsida</taxon>
        <taxon>eudicotyledons</taxon>
        <taxon>Gunneridae</taxon>
        <taxon>Pentapetalae</taxon>
        <taxon>asterids</taxon>
        <taxon>lamiids</taxon>
        <taxon>Solanales</taxon>
        <taxon>Solanaceae</taxon>
        <taxon>Solanoideae</taxon>
        <taxon>Capsiceae</taxon>
        <taxon>Capsicum</taxon>
    </lineage>
</organism>
<evidence type="ECO:0000313" key="5">
    <source>
        <dbReference type="EMBL" id="PHT49781.1"/>
    </source>
</evidence>
<evidence type="ECO:0000256" key="1">
    <source>
        <dbReference type="ARBA" id="ARBA00005234"/>
    </source>
</evidence>
<feature type="domain" description="Ubiquitin-like protease family profile" evidence="4">
    <location>
        <begin position="58"/>
        <end position="109"/>
    </location>
</feature>
<protein>
    <recommendedName>
        <fullName evidence="4">Ubiquitin-like protease family profile domain-containing protein</fullName>
    </recommendedName>
</protein>
<accession>A0A2G2WX59</accession>
<dbReference type="Pfam" id="PF02902">
    <property type="entry name" value="Peptidase_C48"/>
    <property type="match status" value="1"/>
</dbReference>
<keyword evidence="6" id="KW-1185">Reference proteome</keyword>
<dbReference type="OrthoDB" id="1305603at2759"/>
<evidence type="ECO:0000256" key="3">
    <source>
        <dbReference type="ARBA" id="ARBA00022801"/>
    </source>
</evidence>
<reference evidence="5 6" key="1">
    <citation type="journal article" date="2017" name="Genome Biol.">
        <title>New reference genome sequences of hot pepper reveal the massive evolution of plant disease-resistance genes by retroduplication.</title>
        <authorList>
            <person name="Kim S."/>
            <person name="Park J."/>
            <person name="Yeom S.I."/>
            <person name="Kim Y.M."/>
            <person name="Seo E."/>
            <person name="Kim K.T."/>
            <person name="Kim M.S."/>
            <person name="Lee J.M."/>
            <person name="Cheong K."/>
            <person name="Shin H.S."/>
            <person name="Kim S.B."/>
            <person name="Han K."/>
            <person name="Lee J."/>
            <person name="Park M."/>
            <person name="Lee H.A."/>
            <person name="Lee H.Y."/>
            <person name="Lee Y."/>
            <person name="Oh S."/>
            <person name="Lee J.H."/>
            <person name="Choi E."/>
            <person name="Choi E."/>
            <person name="Lee S.E."/>
            <person name="Jeon J."/>
            <person name="Kim H."/>
            <person name="Choi G."/>
            <person name="Song H."/>
            <person name="Lee J."/>
            <person name="Lee S.C."/>
            <person name="Kwon J.K."/>
            <person name="Lee H.Y."/>
            <person name="Koo N."/>
            <person name="Hong Y."/>
            <person name="Kim R.W."/>
            <person name="Kang W.H."/>
            <person name="Huh J.H."/>
            <person name="Kang B.C."/>
            <person name="Yang T.J."/>
            <person name="Lee Y.H."/>
            <person name="Bennetzen J.L."/>
            <person name="Choi D."/>
        </authorList>
    </citation>
    <scope>NUCLEOTIDE SEQUENCE [LARGE SCALE GENOMIC DNA]</scope>
    <source>
        <strain evidence="6">cv. PBC81</strain>
    </source>
</reference>
<dbReference type="Proteomes" id="UP000224567">
    <property type="component" value="Unassembled WGS sequence"/>
</dbReference>
<dbReference type="InterPro" id="IPR003653">
    <property type="entry name" value="Peptidase_C48_C"/>
</dbReference>
<evidence type="ECO:0000259" key="4">
    <source>
        <dbReference type="Pfam" id="PF02902"/>
    </source>
</evidence>
<dbReference type="AlphaFoldDB" id="A0A2G2WX59"/>
<sequence length="148" mass="17110">MNLKKRWRKRHYAIVLSEIEKLAAIISLYLKACNFYEKKGIDLHNHPRYKDKDLTDLFNVLFEVDLPQQPSGSLDCGLYMVTYAECLSYGKRVPSIEFNPSTVRTQYAALLEDYGMRKQEANAHSDVESPLRPGRQSRIISVTKVLEI</sequence>
<comment type="caution">
    <text evidence="5">The sequence shown here is derived from an EMBL/GenBank/DDBJ whole genome shotgun (WGS) entry which is preliminary data.</text>
</comment>
<dbReference type="EMBL" id="MLFT02000004">
    <property type="protein sequence ID" value="PHT49781.1"/>
    <property type="molecule type" value="Genomic_DNA"/>
</dbReference>
<name>A0A2G2WX59_CAPBA</name>
<dbReference type="InterPro" id="IPR038765">
    <property type="entry name" value="Papain-like_cys_pep_sf"/>
</dbReference>
<evidence type="ECO:0000256" key="2">
    <source>
        <dbReference type="ARBA" id="ARBA00022670"/>
    </source>
</evidence>
<dbReference type="GO" id="GO:0006508">
    <property type="term" value="P:proteolysis"/>
    <property type="evidence" value="ECO:0007669"/>
    <property type="project" value="UniProtKB-KW"/>
</dbReference>
<keyword evidence="2" id="KW-0645">Protease</keyword>
<dbReference type="SUPFAM" id="SSF54001">
    <property type="entry name" value="Cysteine proteinases"/>
    <property type="match status" value="1"/>
</dbReference>
<reference evidence="6" key="2">
    <citation type="journal article" date="2017" name="J. Anim. Genet.">
        <title>Multiple reference genome sequences of hot pepper reveal the massive evolution of plant disease resistance genes by retroduplication.</title>
        <authorList>
            <person name="Kim S."/>
            <person name="Park J."/>
            <person name="Yeom S.-I."/>
            <person name="Kim Y.-M."/>
            <person name="Seo E."/>
            <person name="Kim K.-T."/>
            <person name="Kim M.-S."/>
            <person name="Lee J.M."/>
            <person name="Cheong K."/>
            <person name="Shin H.-S."/>
            <person name="Kim S.-B."/>
            <person name="Han K."/>
            <person name="Lee J."/>
            <person name="Park M."/>
            <person name="Lee H.-A."/>
            <person name="Lee H.-Y."/>
            <person name="Lee Y."/>
            <person name="Oh S."/>
            <person name="Lee J.H."/>
            <person name="Choi E."/>
            <person name="Choi E."/>
            <person name="Lee S.E."/>
            <person name="Jeon J."/>
            <person name="Kim H."/>
            <person name="Choi G."/>
            <person name="Song H."/>
            <person name="Lee J."/>
            <person name="Lee S.-C."/>
            <person name="Kwon J.-K."/>
            <person name="Lee H.-Y."/>
            <person name="Koo N."/>
            <person name="Hong Y."/>
            <person name="Kim R.W."/>
            <person name="Kang W.-H."/>
            <person name="Huh J.H."/>
            <person name="Kang B.-C."/>
            <person name="Yang T.-J."/>
            <person name="Lee Y.-H."/>
            <person name="Bennetzen J.L."/>
            <person name="Choi D."/>
        </authorList>
    </citation>
    <scope>NUCLEOTIDE SEQUENCE [LARGE SCALE GENOMIC DNA]</scope>
    <source>
        <strain evidence="6">cv. PBC81</strain>
    </source>
</reference>
<keyword evidence="3" id="KW-0378">Hydrolase</keyword>
<dbReference type="GO" id="GO:0008234">
    <property type="term" value="F:cysteine-type peptidase activity"/>
    <property type="evidence" value="ECO:0007669"/>
    <property type="project" value="InterPro"/>
</dbReference>
<dbReference type="PANTHER" id="PTHR33022">
    <property type="entry name" value="DUF1985 DOMAIN-CONTAINING PROTEIN"/>
    <property type="match status" value="1"/>
</dbReference>
<evidence type="ECO:0000313" key="6">
    <source>
        <dbReference type="Proteomes" id="UP000224567"/>
    </source>
</evidence>
<gene>
    <name evidence="5" type="ORF">CQW23_09528</name>
</gene>
<dbReference type="PANTHER" id="PTHR33022:SF26">
    <property type="entry name" value="UBIQUITIN-LIKE PROTEASE FAMILY PROFILE DOMAIN-CONTAINING PROTEIN"/>
    <property type="match status" value="1"/>
</dbReference>
<comment type="similarity">
    <text evidence="1">Belongs to the peptidase C48 family.</text>
</comment>
<dbReference type="Gene3D" id="3.40.395.10">
    <property type="entry name" value="Adenoviral Proteinase, Chain A"/>
    <property type="match status" value="1"/>
</dbReference>
<proteinExistence type="inferred from homology"/>